<evidence type="ECO:0000313" key="2">
    <source>
        <dbReference type="EMBL" id="GBN13310.1"/>
    </source>
</evidence>
<feature type="region of interest" description="Disordered" evidence="1">
    <location>
        <begin position="13"/>
        <end position="46"/>
    </location>
</feature>
<proteinExistence type="predicted"/>
<accession>A0A4Y2LGM0</accession>
<dbReference type="Proteomes" id="UP000499080">
    <property type="component" value="Unassembled WGS sequence"/>
</dbReference>
<dbReference type="AlphaFoldDB" id="A0A4Y2LGM0"/>
<keyword evidence="3" id="KW-1185">Reference proteome</keyword>
<gene>
    <name evidence="2" type="ORF">AVEN_148991_1</name>
</gene>
<name>A0A4Y2LGM0_ARAVE</name>
<comment type="caution">
    <text evidence="2">The sequence shown here is derived from an EMBL/GenBank/DDBJ whole genome shotgun (WGS) entry which is preliminary data.</text>
</comment>
<organism evidence="2 3">
    <name type="scientific">Araneus ventricosus</name>
    <name type="common">Orbweaver spider</name>
    <name type="synonym">Epeira ventricosa</name>
    <dbReference type="NCBI Taxonomy" id="182803"/>
    <lineage>
        <taxon>Eukaryota</taxon>
        <taxon>Metazoa</taxon>
        <taxon>Ecdysozoa</taxon>
        <taxon>Arthropoda</taxon>
        <taxon>Chelicerata</taxon>
        <taxon>Arachnida</taxon>
        <taxon>Araneae</taxon>
        <taxon>Araneomorphae</taxon>
        <taxon>Entelegynae</taxon>
        <taxon>Araneoidea</taxon>
        <taxon>Araneidae</taxon>
        <taxon>Araneus</taxon>
    </lineage>
</organism>
<dbReference type="EMBL" id="BGPR01276800">
    <property type="protein sequence ID" value="GBN13310.1"/>
    <property type="molecule type" value="Genomic_DNA"/>
</dbReference>
<feature type="compositionally biased region" description="Basic and acidic residues" evidence="1">
    <location>
        <begin position="30"/>
        <end position="46"/>
    </location>
</feature>
<sequence>IALVRGRSCLSIKRPQAAQADRLSHSQHPSKIENRTRDLRRSSDMG</sequence>
<protein>
    <submittedName>
        <fullName evidence="2">Uncharacterized protein</fullName>
    </submittedName>
</protein>
<reference evidence="2 3" key="1">
    <citation type="journal article" date="2019" name="Sci. Rep.">
        <title>Orb-weaving spider Araneus ventricosus genome elucidates the spidroin gene catalogue.</title>
        <authorList>
            <person name="Kono N."/>
            <person name="Nakamura H."/>
            <person name="Ohtoshi R."/>
            <person name="Moran D.A.P."/>
            <person name="Shinohara A."/>
            <person name="Yoshida Y."/>
            <person name="Fujiwara M."/>
            <person name="Mori M."/>
            <person name="Tomita M."/>
            <person name="Arakawa K."/>
        </authorList>
    </citation>
    <scope>NUCLEOTIDE SEQUENCE [LARGE SCALE GENOMIC DNA]</scope>
</reference>
<feature type="non-terminal residue" evidence="2">
    <location>
        <position position="1"/>
    </location>
</feature>
<evidence type="ECO:0000313" key="3">
    <source>
        <dbReference type="Proteomes" id="UP000499080"/>
    </source>
</evidence>
<evidence type="ECO:0000256" key="1">
    <source>
        <dbReference type="SAM" id="MobiDB-lite"/>
    </source>
</evidence>